<dbReference type="Proteomes" id="UP000199135">
    <property type="component" value="Unassembled WGS sequence"/>
</dbReference>
<evidence type="ECO:0000313" key="4">
    <source>
        <dbReference type="Proteomes" id="UP000199135"/>
    </source>
</evidence>
<evidence type="ECO:0000256" key="2">
    <source>
        <dbReference type="SAM" id="Phobius"/>
    </source>
</evidence>
<keyword evidence="2" id="KW-0472">Membrane</keyword>
<sequence length="301" mass="32417">FGDTLADAKAKSEADATDEAVTETGWINDAVTATVEPNQTDKFSGYKWDSTDGETSYELAAGEATDPSTHVVKVYYVRDDSQTHSVSAQVEYYFGDTLADAKAKAEADATDDLKIATSWLNEEVTVNLIPNETDKFVGYIWVETNGETSFTLAAGEATDPSTHVVKVYYVAEPVAPADVTPVSPQTPTPVPTDAAVPATTAGVPAPTPVIPTAAIPDDDTPTAQPEEISDDETPLAGMHVDCWVHWWIILGIIVNTIYAICVVIRRKKYTDELRRRERKVTGESDGNEVDSSSAVLQGEGE</sequence>
<feature type="non-terminal residue" evidence="3">
    <location>
        <position position="1"/>
    </location>
</feature>
<evidence type="ECO:0000256" key="1">
    <source>
        <dbReference type="SAM" id="MobiDB-lite"/>
    </source>
</evidence>
<comment type="caution">
    <text evidence="3">The sequence shown here is derived from an EMBL/GenBank/DDBJ whole genome shotgun (WGS) entry which is preliminary data.</text>
</comment>
<feature type="region of interest" description="Disordered" evidence="1">
    <location>
        <begin position="276"/>
        <end position="301"/>
    </location>
</feature>
<proteinExistence type="predicted"/>
<gene>
    <name evidence="3" type="ORF">SAMN05216447_104185</name>
</gene>
<organism evidence="3 4">
    <name type="scientific">Parafannyhessea umbonata</name>
    <dbReference type="NCBI Taxonomy" id="604330"/>
    <lineage>
        <taxon>Bacteria</taxon>
        <taxon>Bacillati</taxon>
        <taxon>Actinomycetota</taxon>
        <taxon>Coriobacteriia</taxon>
        <taxon>Coriobacteriales</taxon>
        <taxon>Atopobiaceae</taxon>
        <taxon>Parafannyhessea</taxon>
    </lineage>
</organism>
<feature type="region of interest" description="Disordered" evidence="1">
    <location>
        <begin position="180"/>
        <end position="230"/>
    </location>
</feature>
<dbReference type="EMBL" id="FNWT01000004">
    <property type="protein sequence ID" value="SEH52738.1"/>
    <property type="molecule type" value="Genomic_DNA"/>
</dbReference>
<keyword evidence="4" id="KW-1185">Reference proteome</keyword>
<keyword evidence="2" id="KW-0812">Transmembrane</keyword>
<protein>
    <submittedName>
        <fullName evidence="3">Uncharacterized protein</fullName>
    </submittedName>
</protein>
<dbReference type="RefSeq" id="WP_218969846.1">
    <property type="nucleotide sequence ID" value="NZ_FNWT01000004.1"/>
</dbReference>
<keyword evidence="2" id="KW-1133">Transmembrane helix</keyword>
<feature type="transmembrane region" description="Helical" evidence="2">
    <location>
        <begin position="243"/>
        <end position="264"/>
    </location>
</feature>
<evidence type="ECO:0000313" key="3">
    <source>
        <dbReference type="EMBL" id="SEH52738.1"/>
    </source>
</evidence>
<name>A0A1H6ISZ7_9ACTN</name>
<feature type="compositionally biased region" description="Low complexity" evidence="1">
    <location>
        <begin position="191"/>
        <end position="215"/>
    </location>
</feature>
<accession>A0A1H6ISZ7</accession>
<reference evidence="3 4" key="1">
    <citation type="submission" date="2016-10" db="EMBL/GenBank/DDBJ databases">
        <authorList>
            <person name="Varghese N."/>
            <person name="Submissions S."/>
        </authorList>
    </citation>
    <scope>NUCLEOTIDE SEQUENCE [LARGE SCALE GENOMIC DNA]</scope>
    <source>
        <strain evidence="3 4">WCP15</strain>
    </source>
</reference>